<reference evidence="6 7" key="1">
    <citation type="submission" date="2018-01" db="EMBL/GenBank/DDBJ databases">
        <title>Draft genome sequence of Nonomuraea sp. KC333.</title>
        <authorList>
            <person name="Sahin N."/>
            <person name="Saygin H."/>
            <person name="Ay H."/>
        </authorList>
    </citation>
    <scope>NUCLEOTIDE SEQUENCE [LARGE SCALE GENOMIC DNA]</scope>
    <source>
        <strain evidence="6 7">KC333</strain>
    </source>
</reference>
<protein>
    <recommendedName>
        <fullName evidence="8">DUF4870 domain-containing protein</fullName>
    </recommendedName>
</protein>
<name>A0A2W2F4W1_9ACTN</name>
<evidence type="ECO:0000256" key="4">
    <source>
        <dbReference type="ARBA" id="ARBA00023136"/>
    </source>
</evidence>
<evidence type="ECO:0000313" key="7">
    <source>
        <dbReference type="Proteomes" id="UP000249304"/>
    </source>
</evidence>
<evidence type="ECO:0000313" key="6">
    <source>
        <dbReference type="EMBL" id="PZG16617.1"/>
    </source>
</evidence>
<dbReference type="OrthoDB" id="9808930at2"/>
<comment type="subcellular location">
    <subcellularLocation>
        <location evidence="1">Membrane</location>
        <topology evidence="1">Multi-pass membrane protein</topology>
    </subcellularLocation>
</comment>
<feature type="transmembrane region" description="Helical" evidence="5">
    <location>
        <begin position="76"/>
        <end position="93"/>
    </location>
</feature>
<dbReference type="Pfam" id="PF09685">
    <property type="entry name" value="MamF_MmsF"/>
    <property type="match status" value="1"/>
</dbReference>
<dbReference type="InterPro" id="IPR019109">
    <property type="entry name" value="MamF_MmsF"/>
</dbReference>
<proteinExistence type="predicted"/>
<dbReference type="EMBL" id="POUD01000081">
    <property type="protein sequence ID" value="PZG16617.1"/>
    <property type="molecule type" value="Genomic_DNA"/>
</dbReference>
<gene>
    <name evidence="6" type="ORF">C1J01_20320</name>
</gene>
<evidence type="ECO:0008006" key="8">
    <source>
        <dbReference type="Google" id="ProtNLM"/>
    </source>
</evidence>
<evidence type="ECO:0000256" key="5">
    <source>
        <dbReference type="SAM" id="Phobius"/>
    </source>
</evidence>
<evidence type="ECO:0000256" key="1">
    <source>
        <dbReference type="ARBA" id="ARBA00004141"/>
    </source>
</evidence>
<keyword evidence="3 5" id="KW-1133">Transmembrane helix</keyword>
<evidence type="ECO:0000256" key="3">
    <source>
        <dbReference type="ARBA" id="ARBA00022989"/>
    </source>
</evidence>
<dbReference type="RefSeq" id="WP_111180573.1">
    <property type="nucleotide sequence ID" value="NZ_POUD01000081.1"/>
</dbReference>
<dbReference type="Proteomes" id="UP000249304">
    <property type="component" value="Unassembled WGS sequence"/>
</dbReference>
<evidence type="ECO:0000256" key="2">
    <source>
        <dbReference type="ARBA" id="ARBA00022692"/>
    </source>
</evidence>
<feature type="transmembrane region" description="Helical" evidence="5">
    <location>
        <begin position="32"/>
        <end position="56"/>
    </location>
</feature>
<feature type="non-terminal residue" evidence="6">
    <location>
        <position position="1"/>
    </location>
</feature>
<feature type="transmembrane region" description="Helical" evidence="5">
    <location>
        <begin position="99"/>
        <end position="122"/>
    </location>
</feature>
<accession>A0A2W2F4W1</accession>
<comment type="caution">
    <text evidence="6">The sequence shown here is derived from an EMBL/GenBank/DDBJ whole genome shotgun (WGS) entry which is preliminary data.</text>
</comment>
<organism evidence="6 7">
    <name type="scientific">Nonomuraea aridisoli</name>
    <dbReference type="NCBI Taxonomy" id="2070368"/>
    <lineage>
        <taxon>Bacteria</taxon>
        <taxon>Bacillati</taxon>
        <taxon>Actinomycetota</taxon>
        <taxon>Actinomycetes</taxon>
        <taxon>Streptosporangiales</taxon>
        <taxon>Streptosporangiaceae</taxon>
        <taxon>Nonomuraea</taxon>
    </lineage>
</organism>
<dbReference type="AlphaFoldDB" id="A0A2W2F4W1"/>
<keyword evidence="4 5" id="KW-0472">Membrane</keyword>
<sequence length="142" mass="14785">ARNTAPPSGHARNTGVPSDHARSTAMWTHLGALLLDVGGLLTCGVSSLLLWIPPLVILNGPSGADPFVRRHARQSLNLAFTELIAAAVIAMAVSTTGGIGVLLAIPLALVIWIAATVFRILAATTANRGLPYHCPVAIPFLR</sequence>
<keyword evidence="7" id="KW-1185">Reference proteome</keyword>
<keyword evidence="2 5" id="KW-0812">Transmembrane</keyword>